<feature type="coiled-coil region" evidence="1">
    <location>
        <begin position="90"/>
        <end position="139"/>
    </location>
</feature>
<dbReference type="InterPro" id="IPR014054">
    <property type="entry name" value="Phage_regulatory_Rha"/>
</dbReference>
<protein>
    <submittedName>
        <fullName evidence="2">Putative Phage regulatory protein Rha</fullName>
    </submittedName>
</protein>
<keyword evidence="3" id="KW-1185">Reference proteome</keyword>
<proteinExistence type="predicted"/>
<evidence type="ECO:0000256" key="1">
    <source>
        <dbReference type="SAM" id="Coils"/>
    </source>
</evidence>
<evidence type="ECO:0000313" key="2">
    <source>
        <dbReference type="EMBL" id="VEP17686.1"/>
    </source>
</evidence>
<keyword evidence="1" id="KW-0175">Coiled coil</keyword>
<dbReference type="Proteomes" id="UP000320055">
    <property type="component" value="Unassembled WGS sequence"/>
</dbReference>
<dbReference type="EMBL" id="CAACVJ010000595">
    <property type="protein sequence ID" value="VEP17686.1"/>
    <property type="molecule type" value="Genomic_DNA"/>
</dbReference>
<evidence type="ECO:0000313" key="3">
    <source>
        <dbReference type="Proteomes" id="UP000320055"/>
    </source>
</evidence>
<dbReference type="RefSeq" id="WP_222427397.1">
    <property type="nucleotide sequence ID" value="NZ_LR214367.1"/>
</dbReference>
<accession>A0A563W1Y8</accession>
<sequence length="260" mass="29350">MSTLSINEKKGVLVVDSRLLAQELGVQHRSFYQKLILKYREEIEEDWGVLRFEIAKVSKGTRGGRPEKYVLLTEQQSYLILTYSKNTTEARQCKRNLVKAFDEAKKLIEKVIPAQAIEIEKLKLQLQVAEAQKGAAIAQERLLAQSRVLALVDPGLPAIVLGNPNAVVTRTEVIERTVLINEQGRSRVSYEGLSKTKLAKKYGMKRAKDLVDWLKSIGFEDVLKPGLIATSCQYIPIEEIAELDRLWAAHRGLRQILIGE</sequence>
<organism evidence="2 3">
    <name type="scientific">Hyella patelloides LEGE 07179</name>
    <dbReference type="NCBI Taxonomy" id="945734"/>
    <lineage>
        <taxon>Bacteria</taxon>
        <taxon>Bacillati</taxon>
        <taxon>Cyanobacteriota</taxon>
        <taxon>Cyanophyceae</taxon>
        <taxon>Pleurocapsales</taxon>
        <taxon>Hyellaceae</taxon>
        <taxon>Hyella</taxon>
    </lineage>
</organism>
<reference evidence="2 3" key="1">
    <citation type="submission" date="2019-01" db="EMBL/GenBank/DDBJ databases">
        <authorList>
            <person name="Brito A."/>
        </authorList>
    </citation>
    <scope>NUCLEOTIDE SEQUENCE [LARGE SCALE GENOMIC DNA]</scope>
    <source>
        <strain evidence="2">1</strain>
    </source>
</reference>
<gene>
    <name evidence="2" type="ORF">H1P_6340015</name>
</gene>
<dbReference type="AlphaFoldDB" id="A0A563W1Y8"/>
<dbReference type="Pfam" id="PF09669">
    <property type="entry name" value="Phage_pRha"/>
    <property type="match status" value="1"/>
</dbReference>
<name>A0A563W1Y8_9CYAN</name>